<keyword evidence="1" id="KW-0805">Transcription regulation</keyword>
<evidence type="ECO:0000313" key="4">
    <source>
        <dbReference type="Proteomes" id="UP000664495"/>
    </source>
</evidence>
<dbReference type="InterPro" id="IPR016032">
    <property type="entry name" value="Sig_transdc_resp-reg_C-effctor"/>
</dbReference>
<keyword evidence="4" id="KW-1185">Reference proteome</keyword>
<keyword evidence="2" id="KW-0804">Transcription</keyword>
<reference evidence="3 4" key="1">
    <citation type="submission" date="2021-03" db="EMBL/GenBank/DDBJ databases">
        <title>Enterococcal diversity collection.</title>
        <authorList>
            <person name="Gilmore M.S."/>
            <person name="Schwartzman J."/>
            <person name="Van Tyne D."/>
            <person name="Martin M."/>
            <person name="Earl A.M."/>
            <person name="Manson A.L."/>
            <person name="Straub T."/>
            <person name="Salamzade R."/>
            <person name="Saavedra J."/>
            <person name="Lebreton F."/>
            <person name="Prichula J."/>
            <person name="Schaufler K."/>
            <person name="Gaca A."/>
            <person name="Sgardioli B."/>
            <person name="Wagenaar J."/>
            <person name="Strong T."/>
        </authorList>
    </citation>
    <scope>NUCLEOTIDE SEQUENCE [LARGE SCALE GENOMIC DNA]</scope>
    <source>
        <strain evidence="3 4">MJM16</strain>
    </source>
</reference>
<protein>
    <submittedName>
        <fullName evidence="3">Helix-turn-helix domain-containing protein</fullName>
    </submittedName>
</protein>
<dbReference type="RefSeq" id="WP_207108719.1">
    <property type="nucleotide sequence ID" value="NZ_JAFLVR010000026.1"/>
</dbReference>
<dbReference type="Proteomes" id="UP000664495">
    <property type="component" value="Unassembled WGS sequence"/>
</dbReference>
<proteinExistence type="predicted"/>
<name>A0ABS3HHL5_9ENTE</name>
<gene>
    <name evidence="3" type="ORF">JZO85_11735</name>
</gene>
<dbReference type="SUPFAM" id="SSF46894">
    <property type="entry name" value="C-terminal effector domain of the bipartite response regulators"/>
    <property type="match status" value="1"/>
</dbReference>
<dbReference type="EMBL" id="JAFLVR010000026">
    <property type="protein sequence ID" value="MBO0452947.1"/>
    <property type="molecule type" value="Genomic_DNA"/>
</dbReference>
<evidence type="ECO:0000256" key="2">
    <source>
        <dbReference type="ARBA" id="ARBA00023163"/>
    </source>
</evidence>
<evidence type="ECO:0000313" key="3">
    <source>
        <dbReference type="EMBL" id="MBO0452947.1"/>
    </source>
</evidence>
<accession>A0ABS3HHL5</accession>
<evidence type="ECO:0000256" key="1">
    <source>
        <dbReference type="ARBA" id="ARBA00023015"/>
    </source>
</evidence>
<sequence>MARILIITKNLLAEQELQAILQRSNDEVYCSSDLMIDAQFCPQIIKYFSLVIFSDTISTLDVSKYYSSFKKNGLSIVRKGSKVDLKKSELSYLVDEIDDWINPETTDIEIIEKIAKLTCGQSKTILAIDETSGVKNAKNSELFFFSLSSNEKKFLYHLYQYQKDGKVLSREKLCHLIWETDATKSNLCQLSNLANRIKKKLVVNKFPNGELSTSWNKGYFLGDLLFNEVQKYMDA</sequence>
<dbReference type="InterPro" id="IPR036388">
    <property type="entry name" value="WH-like_DNA-bd_sf"/>
</dbReference>
<comment type="caution">
    <text evidence="3">The sequence shown here is derived from an EMBL/GenBank/DDBJ whole genome shotgun (WGS) entry which is preliminary data.</text>
</comment>
<dbReference type="Gene3D" id="1.10.10.10">
    <property type="entry name" value="Winged helix-like DNA-binding domain superfamily/Winged helix DNA-binding domain"/>
    <property type="match status" value="1"/>
</dbReference>
<organism evidence="3 4">
    <name type="scientific">Candidatus Enterococcus murrayae</name>
    <dbReference type="NCBI Taxonomy" id="2815321"/>
    <lineage>
        <taxon>Bacteria</taxon>
        <taxon>Bacillati</taxon>
        <taxon>Bacillota</taxon>
        <taxon>Bacilli</taxon>
        <taxon>Lactobacillales</taxon>
        <taxon>Enterococcaceae</taxon>
        <taxon>Enterococcus</taxon>
    </lineage>
</organism>